<dbReference type="Gene3D" id="3.30.1050.10">
    <property type="entry name" value="SCP2 sterol-binding domain"/>
    <property type="match status" value="1"/>
</dbReference>
<dbReference type="PROSITE" id="PS51186">
    <property type="entry name" value="GNAT"/>
    <property type="match status" value="1"/>
</dbReference>
<dbReference type="GO" id="GO:0034069">
    <property type="term" value="F:aminoglycoside N-acetyltransferase activity"/>
    <property type="evidence" value="ECO:0007669"/>
    <property type="project" value="TreeGrafter"/>
</dbReference>
<dbReference type="SUPFAM" id="SSF55729">
    <property type="entry name" value="Acyl-CoA N-acyltransferases (Nat)"/>
    <property type="match status" value="1"/>
</dbReference>
<dbReference type="PANTHER" id="PTHR37817:SF1">
    <property type="entry name" value="N-ACETYLTRANSFERASE EIS"/>
    <property type="match status" value="1"/>
</dbReference>
<dbReference type="EMBL" id="JACJIA010000015">
    <property type="protein sequence ID" value="MBA8956301.1"/>
    <property type="molecule type" value="Genomic_DNA"/>
</dbReference>
<gene>
    <name evidence="2" type="ORF">HNR61_007983</name>
</gene>
<keyword evidence="3" id="KW-1185">Reference proteome</keyword>
<dbReference type="Pfam" id="PF13527">
    <property type="entry name" value="Acetyltransf_9"/>
    <property type="match status" value="1"/>
</dbReference>
<organism evidence="2 3">
    <name type="scientific">Actinomadura namibiensis</name>
    <dbReference type="NCBI Taxonomy" id="182080"/>
    <lineage>
        <taxon>Bacteria</taxon>
        <taxon>Bacillati</taxon>
        <taxon>Actinomycetota</taxon>
        <taxon>Actinomycetes</taxon>
        <taxon>Streptosporangiales</taxon>
        <taxon>Thermomonosporaceae</taxon>
        <taxon>Actinomadura</taxon>
    </lineage>
</organism>
<dbReference type="Pfam" id="PF17668">
    <property type="entry name" value="Acetyltransf_17"/>
    <property type="match status" value="1"/>
</dbReference>
<dbReference type="SUPFAM" id="SSF55718">
    <property type="entry name" value="SCP-like"/>
    <property type="match status" value="1"/>
</dbReference>
<dbReference type="InterPro" id="IPR036527">
    <property type="entry name" value="SCP2_sterol-bd_dom_sf"/>
</dbReference>
<sequence length="384" mass="41293">MEIRSLTFDEMDVTRTIRSQAFGRFSDADWAETLRVARPVVEAGRQYGGFDGDRLVATARLHDMTQWWHGRPVSMGGVGGVAVAPEERGRGLGRRMMTEVLRRCAEYGHPLSMLYPATTPLYRSLGWEHAGALHVAELRTEALRGVGGERVAVRRAGAGDAAEVAAVIARVHGAAGDCGPVGWREEVWRAFLAEDDRFFYLAEDGYLAYQWSGPSELEVERVVAASEATLRALWAIVGSTSSTADTVRAHVAPDDPVLWLLGERTAERVERTRWMLRVVDAPAAIGARGFPAAVHASVPLRIDDPHLPANSGDWLLSVKEGRGVLEPSGGAADPVRVGTRGLSALYAGVPVATLRRAGLLEGGAADLAALGAVFAAVPFSLDHF</sequence>
<dbReference type="InterPro" id="IPR000182">
    <property type="entry name" value="GNAT_dom"/>
</dbReference>
<dbReference type="AlphaFoldDB" id="A0A7W3LXX2"/>
<evidence type="ECO:0000259" key="1">
    <source>
        <dbReference type="PROSITE" id="PS51186"/>
    </source>
</evidence>
<name>A0A7W3LXX2_ACTNM</name>
<accession>A0A7W3LXX2</accession>
<dbReference type="RefSeq" id="WP_182848228.1">
    <property type="nucleotide sequence ID" value="NZ_BAAALP010000083.1"/>
</dbReference>
<evidence type="ECO:0000313" key="3">
    <source>
        <dbReference type="Proteomes" id="UP000572680"/>
    </source>
</evidence>
<comment type="caution">
    <text evidence="2">The sequence shown here is derived from an EMBL/GenBank/DDBJ whole genome shotgun (WGS) entry which is preliminary data.</text>
</comment>
<reference evidence="2 3" key="1">
    <citation type="submission" date="2020-08" db="EMBL/GenBank/DDBJ databases">
        <title>Genomic Encyclopedia of Type Strains, Phase IV (KMG-IV): sequencing the most valuable type-strain genomes for metagenomic binning, comparative biology and taxonomic classification.</title>
        <authorList>
            <person name="Goeker M."/>
        </authorList>
    </citation>
    <scope>NUCLEOTIDE SEQUENCE [LARGE SCALE GENOMIC DNA]</scope>
    <source>
        <strain evidence="2 3">DSM 44197</strain>
    </source>
</reference>
<protein>
    <submittedName>
        <fullName evidence="2">Putative acetyltransferase</fullName>
    </submittedName>
</protein>
<evidence type="ECO:0000313" key="2">
    <source>
        <dbReference type="EMBL" id="MBA8956301.1"/>
    </source>
</evidence>
<dbReference type="Gene3D" id="3.40.630.30">
    <property type="match status" value="2"/>
</dbReference>
<feature type="domain" description="N-acetyltransferase" evidence="1">
    <location>
        <begin position="1"/>
        <end position="146"/>
    </location>
</feature>
<dbReference type="InterPro" id="IPR051554">
    <property type="entry name" value="Acetyltransferase_Eis"/>
</dbReference>
<dbReference type="InterPro" id="IPR016181">
    <property type="entry name" value="Acyl_CoA_acyltransferase"/>
</dbReference>
<dbReference type="CDD" id="cd04301">
    <property type="entry name" value="NAT_SF"/>
    <property type="match status" value="1"/>
</dbReference>
<keyword evidence="2" id="KW-0808">Transferase</keyword>
<dbReference type="InterPro" id="IPR041380">
    <property type="entry name" value="Acetyltransf_17"/>
</dbReference>
<proteinExistence type="predicted"/>
<dbReference type="PANTHER" id="PTHR37817">
    <property type="entry name" value="N-ACETYLTRANSFERASE EIS"/>
    <property type="match status" value="1"/>
</dbReference>
<dbReference type="InterPro" id="IPR025559">
    <property type="entry name" value="Eis_dom"/>
</dbReference>
<dbReference type="Proteomes" id="UP000572680">
    <property type="component" value="Unassembled WGS sequence"/>
</dbReference>
<dbReference type="Pfam" id="PF13530">
    <property type="entry name" value="SCP2_2"/>
    <property type="match status" value="1"/>
</dbReference>
<dbReference type="GO" id="GO:0030649">
    <property type="term" value="P:aminoglycoside antibiotic catabolic process"/>
    <property type="evidence" value="ECO:0007669"/>
    <property type="project" value="TreeGrafter"/>
</dbReference>